<dbReference type="Proteomes" id="UP000000488">
    <property type="component" value="Chromosome"/>
</dbReference>
<dbReference type="KEGG" id="mfu:LILAB_19005"/>
<dbReference type="SUPFAM" id="SSF48452">
    <property type="entry name" value="TPR-like"/>
    <property type="match status" value="1"/>
</dbReference>
<proteinExistence type="predicted"/>
<dbReference type="PANTHER" id="PTHR45588">
    <property type="entry name" value="TPR DOMAIN-CONTAINING PROTEIN"/>
    <property type="match status" value="1"/>
</dbReference>
<dbReference type="STRING" id="483219.LILAB_19005"/>
<dbReference type="PROSITE" id="PS50005">
    <property type="entry name" value="TPR"/>
    <property type="match status" value="1"/>
</dbReference>
<name>F8C7V2_MYXFH</name>
<accession>F8C7V2</accession>
<evidence type="ECO:0000313" key="3">
    <source>
        <dbReference type="EMBL" id="AEI65703.1"/>
    </source>
</evidence>
<dbReference type="PANTHER" id="PTHR45588:SF1">
    <property type="entry name" value="WW DOMAIN-CONTAINING PROTEIN"/>
    <property type="match status" value="1"/>
</dbReference>
<protein>
    <submittedName>
        <fullName evidence="3">TPR repeat-containing protein</fullName>
    </submittedName>
</protein>
<dbReference type="HOGENOM" id="CLU_1561261_0_0_7"/>
<keyword evidence="1" id="KW-0802">TPR repeat</keyword>
<reference evidence="3 4" key="1">
    <citation type="journal article" date="2011" name="J. Bacteriol.">
        <title>Genome sequence of the halotolerant marine bacterium Myxococcus fulvus HW-1.</title>
        <authorList>
            <person name="Li Z.F."/>
            <person name="Li X."/>
            <person name="Liu H."/>
            <person name="Liu X."/>
            <person name="Han K."/>
            <person name="Wu Z.H."/>
            <person name="Hu W."/>
            <person name="Li F.F."/>
            <person name="Li Y.Z."/>
        </authorList>
    </citation>
    <scope>NUCLEOTIDE SEQUENCE [LARGE SCALE GENOMIC DNA]</scope>
    <source>
        <strain evidence="4">ATCC BAA-855 / HW-1</strain>
    </source>
</reference>
<dbReference type="AlphaFoldDB" id="F8C7V2"/>
<feature type="chain" id="PRO_5003368418" evidence="2">
    <location>
        <begin position="23"/>
        <end position="171"/>
    </location>
</feature>
<evidence type="ECO:0000256" key="2">
    <source>
        <dbReference type="SAM" id="SignalP"/>
    </source>
</evidence>
<sequence>MRAPLPLALLLLLALAGTSATAAEHAAPTLDSLADGAVLLDGLGTQERKVTTASPQAQVWFNQGLRLTYGFNHDEAARSFAQAARVDPTCAMCFWGVALVLGPNYNMPMLAENAPAAWDALQRARQLAPRTTSVEQALITALTQRYPGPEALPPEKMAPFNEAYAAAMAAA</sequence>
<evidence type="ECO:0000256" key="1">
    <source>
        <dbReference type="PROSITE-ProRule" id="PRU00339"/>
    </source>
</evidence>
<feature type="signal peptide" evidence="2">
    <location>
        <begin position="1"/>
        <end position="22"/>
    </location>
</feature>
<gene>
    <name evidence="3" type="ordered locus">LILAB_19005</name>
</gene>
<dbReference type="EMBL" id="CP002830">
    <property type="protein sequence ID" value="AEI65703.1"/>
    <property type="molecule type" value="Genomic_DNA"/>
</dbReference>
<keyword evidence="2" id="KW-0732">Signal</keyword>
<organism evidence="3 4">
    <name type="scientific">Myxococcus fulvus (strain ATCC BAA-855 / HW-1)</name>
    <dbReference type="NCBI Taxonomy" id="483219"/>
    <lineage>
        <taxon>Bacteria</taxon>
        <taxon>Pseudomonadati</taxon>
        <taxon>Myxococcota</taxon>
        <taxon>Myxococcia</taxon>
        <taxon>Myxococcales</taxon>
        <taxon>Cystobacterineae</taxon>
        <taxon>Myxococcaceae</taxon>
        <taxon>Myxococcus</taxon>
    </lineage>
</organism>
<dbReference type="eggNOG" id="COG0457">
    <property type="taxonomic scope" value="Bacteria"/>
</dbReference>
<dbReference type="InterPro" id="IPR011990">
    <property type="entry name" value="TPR-like_helical_dom_sf"/>
</dbReference>
<dbReference type="InterPro" id="IPR019734">
    <property type="entry name" value="TPR_rpt"/>
</dbReference>
<evidence type="ECO:0000313" key="4">
    <source>
        <dbReference type="Proteomes" id="UP000000488"/>
    </source>
</evidence>
<feature type="repeat" description="TPR" evidence="1">
    <location>
        <begin position="57"/>
        <end position="90"/>
    </location>
</feature>
<dbReference type="Gene3D" id="1.25.40.10">
    <property type="entry name" value="Tetratricopeptide repeat domain"/>
    <property type="match status" value="1"/>
</dbReference>